<sequence>MKFFNAIYLTIALSHTASYGQDEKVSDSSKVVITKLGIGVKAGFNFSTVSQGDLKKAPDARTSFYVGASYEFPIIEDLLSIQPEIIYSQQGFEKREMISEERFKSIYKVNYITVPVLARYYIVRGFSLDAGPQFSLRVQDDFRISENDAESSLLQQTNCFDFGLSGGLSFQFESGIFINGRYTRGFREIIEGSNAKNTVIQFGIGYKF</sequence>
<dbReference type="Pfam" id="PF13568">
    <property type="entry name" value="OMP_b-brl_2"/>
    <property type="match status" value="1"/>
</dbReference>
<dbReference type="InterPro" id="IPR011250">
    <property type="entry name" value="OMP/PagP_B-barrel"/>
</dbReference>
<evidence type="ECO:0000259" key="1">
    <source>
        <dbReference type="Pfam" id="PF13568"/>
    </source>
</evidence>
<dbReference type="AlphaFoldDB" id="A0A3P3WCD6"/>
<comment type="caution">
    <text evidence="2">The sequence shown here is derived from an EMBL/GenBank/DDBJ whole genome shotgun (WGS) entry which is preliminary data.</text>
</comment>
<evidence type="ECO:0000313" key="2">
    <source>
        <dbReference type="EMBL" id="RRJ92058.1"/>
    </source>
</evidence>
<gene>
    <name evidence="2" type="ORF">EG849_06465</name>
</gene>
<name>A0A3P3WCD6_9FLAO</name>
<evidence type="ECO:0000313" key="3">
    <source>
        <dbReference type="Proteomes" id="UP000271937"/>
    </source>
</evidence>
<dbReference type="EMBL" id="RQVR01000006">
    <property type="protein sequence ID" value="RRJ92058.1"/>
    <property type="molecule type" value="Genomic_DNA"/>
</dbReference>
<dbReference type="SUPFAM" id="SSF56925">
    <property type="entry name" value="OMPA-like"/>
    <property type="match status" value="1"/>
</dbReference>
<accession>A0A3P3WCD6</accession>
<reference evidence="2 3" key="1">
    <citation type="submission" date="2018-11" db="EMBL/GenBank/DDBJ databases">
        <title>Flavobacterium sp. nov., YIM 102600 draft genome.</title>
        <authorList>
            <person name="Li G."/>
            <person name="Jiang Y."/>
        </authorList>
    </citation>
    <scope>NUCLEOTIDE SEQUENCE [LARGE SCALE GENOMIC DNA]</scope>
    <source>
        <strain evidence="2 3">YIM 102600</strain>
    </source>
</reference>
<feature type="domain" description="Outer membrane protein beta-barrel" evidence="1">
    <location>
        <begin position="34"/>
        <end position="190"/>
    </location>
</feature>
<dbReference type="InterPro" id="IPR025665">
    <property type="entry name" value="Beta-barrel_OMP_2"/>
</dbReference>
<keyword evidence="3" id="KW-1185">Reference proteome</keyword>
<organism evidence="2 3">
    <name type="scientific">Flavobacterium macacae</name>
    <dbReference type="NCBI Taxonomy" id="2488993"/>
    <lineage>
        <taxon>Bacteria</taxon>
        <taxon>Pseudomonadati</taxon>
        <taxon>Bacteroidota</taxon>
        <taxon>Flavobacteriia</taxon>
        <taxon>Flavobacteriales</taxon>
        <taxon>Flavobacteriaceae</taxon>
        <taxon>Flavobacterium</taxon>
    </lineage>
</organism>
<dbReference type="OrthoDB" id="947434at2"/>
<proteinExistence type="predicted"/>
<protein>
    <submittedName>
        <fullName evidence="2">PorT family protein</fullName>
    </submittedName>
</protein>
<dbReference type="RefSeq" id="WP_125012264.1">
    <property type="nucleotide sequence ID" value="NZ_RQVR01000006.1"/>
</dbReference>
<dbReference type="Proteomes" id="UP000271937">
    <property type="component" value="Unassembled WGS sequence"/>
</dbReference>